<evidence type="ECO:0000313" key="7">
    <source>
        <dbReference type="Proteomes" id="UP000295773"/>
    </source>
</evidence>
<evidence type="ECO:0000259" key="5">
    <source>
        <dbReference type="PROSITE" id="PS51635"/>
    </source>
</evidence>
<evidence type="ECO:0000313" key="6">
    <source>
        <dbReference type="EMBL" id="TCU56219.1"/>
    </source>
</evidence>
<evidence type="ECO:0000256" key="3">
    <source>
        <dbReference type="ARBA" id="ARBA00023098"/>
    </source>
</evidence>
<dbReference type="EMBL" id="SMBP01000020">
    <property type="protein sequence ID" value="TCU56219.1"/>
    <property type="molecule type" value="Genomic_DNA"/>
</dbReference>
<dbReference type="AlphaFoldDB" id="A0A4R3T5B4"/>
<organism evidence="6 7">
    <name type="scientific">Longicatena caecimuris</name>
    <dbReference type="NCBI Taxonomy" id="1796635"/>
    <lineage>
        <taxon>Bacteria</taxon>
        <taxon>Bacillati</taxon>
        <taxon>Bacillota</taxon>
        <taxon>Erysipelotrichia</taxon>
        <taxon>Erysipelotrichales</taxon>
        <taxon>Erysipelotrichaceae</taxon>
        <taxon>Longicatena</taxon>
    </lineage>
</organism>
<dbReference type="RefSeq" id="WP_132225369.1">
    <property type="nucleotide sequence ID" value="NZ_JANKBG010000019.1"/>
</dbReference>
<comment type="caution">
    <text evidence="6">The sequence shown here is derived from an EMBL/GenBank/DDBJ whole genome shotgun (WGS) entry which is preliminary data.</text>
</comment>
<evidence type="ECO:0000256" key="2">
    <source>
        <dbReference type="ARBA" id="ARBA00022963"/>
    </source>
</evidence>
<reference evidence="6 7" key="1">
    <citation type="submission" date="2019-03" db="EMBL/GenBank/DDBJ databases">
        <title>Genomic Encyclopedia of Type Strains, Phase IV (KMG-IV): sequencing the most valuable type-strain genomes for metagenomic binning, comparative biology and taxonomic classification.</title>
        <authorList>
            <person name="Goeker M."/>
        </authorList>
    </citation>
    <scope>NUCLEOTIDE SEQUENCE [LARGE SCALE GENOMIC DNA]</scope>
    <source>
        <strain evidence="6 7">DSM 29481</strain>
    </source>
</reference>
<dbReference type="Gene3D" id="3.40.1090.10">
    <property type="entry name" value="Cytosolic phospholipase A2 catalytic domain"/>
    <property type="match status" value="2"/>
</dbReference>
<evidence type="ECO:0000256" key="1">
    <source>
        <dbReference type="ARBA" id="ARBA00022801"/>
    </source>
</evidence>
<protein>
    <submittedName>
        <fullName evidence="6">Putative patatin/cPLA2 family phospholipase</fullName>
    </submittedName>
</protein>
<feature type="short sequence motif" description="GXSXG" evidence="4">
    <location>
        <begin position="37"/>
        <end position="41"/>
    </location>
</feature>
<dbReference type="Pfam" id="PF19890">
    <property type="entry name" value="DUF6363"/>
    <property type="match status" value="1"/>
</dbReference>
<dbReference type="CDD" id="cd07208">
    <property type="entry name" value="Pat_hypo_Ecoli_yjju_like"/>
    <property type="match status" value="1"/>
</dbReference>
<feature type="active site" description="Proton acceptor" evidence="4">
    <location>
        <position position="159"/>
    </location>
</feature>
<gene>
    <name evidence="6" type="ORF">EDD61_12018</name>
</gene>
<dbReference type="PROSITE" id="PS51635">
    <property type="entry name" value="PNPLA"/>
    <property type="match status" value="1"/>
</dbReference>
<feature type="short sequence motif" description="GXGXXG" evidence="4">
    <location>
        <begin position="10"/>
        <end position="15"/>
    </location>
</feature>
<dbReference type="SUPFAM" id="SSF52151">
    <property type="entry name" value="FabD/lysophospholipase-like"/>
    <property type="match status" value="1"/>
</dbReference>
<dbReference type="InterPro" id="IPR045943">
    <property type="entry name" value="DUF6363"/>
</dbReference>
<evidence type="ECO:0000256" key="4">
    <source>
        <dbReference type="PROSITE-ProRule" id="PRU01161"/>
    </source>
</evidence>
<keyword evidence="3 4" id="KW-0443">Lipid metabolism</keyword>
<dbReference type="Proteomes" id="UP000295773">
    <property type="component" value="Unassembled WGS sequence"/>
</dbReference>
<feature type="short sequence motif" description="DGA/G" evidence="4">
    <location>
        <begin position="159"/>
        <end position="161"/>
    </location>
</feature>
<feature type="domain" description="PNPLA" evidence="5">
    <location>
        <begin position="6"/>
        <end position="172"/>
    </location>
</feature>
<dbReference type="GO" id="GO:0016042">
    <property type="term" value="P:lipid catabolic process"/>
    <property type="evidence" value="ECO:0007669"/>
    <property type="project" value="UniProtKB-UniRule"/>
</dbReference>
<keyword evidence="1 4" id="KW-0378">Hydrolase</keyword>
<name>A0A4R3T5B4_9FIRM</name>
<dbReference type="InterPro" id="IPR016035">
    <property type="entry name" value="Acyl_Trfase/lysoPLipase"/>
</dbReference>
<keyword evidence="7" id="KW-1185">Reference proteome</keyword>
<dbReference type="InterPro" id="IPR050301">
    <property type="entry name" value="NTE"/>
</dbReference>
<dbReference type="PANTHER" id="PTHR14226">
    <property type="entry name" value="NEUROPATHY TARGET ESTERASE/SWISS CHEESE D.MELANOGASTER"/>
    <property type="match status" value="1"/>
</dbReference>
<accession>A0A4R3T5B4</accession>
<proteinExistence type="predicted"/>
<sequence length="282" mass="32115">MDKLGLVLEGGGMRGLYTAGVLDFLMDHDIYTDGVIGVSAGACHACSYASKQRGRAYRTNTDYLHDKRYMSMQSLLKTGDLFGAEFMYNEIPNKLDPYDYDAFNRSGIKLYAVASNLETGKAEYLQCINMLHDVIYVRASASLPLLSRIVEVDGKKLLDGGACDSIPVKQFQKMGYQKNIVILTQCKDYRKRKNNLLPLIRRSYRKYPKFVEALANRHINYNRTLDELGVMEKEGRILVIRPSSPVTIGRLEKDEKKLKALYEQGYEDAKNSMEALMEFIKR</sequence>
<dbReference type="InterPro" id="IPR037483">
    <property type="entry name" value="YjjU-like"/>
</dbReference>
<dbReference type="Pfam" id="PF01734">
    <property type="entry name" value="Patatin"/>
    <property type="match status" value="1"/>
</dbReference>
<dbReference type="InterPro" id="IPR002641">
    <property type="entry name" value="PNPLA_dom"/>
</dbReference>
<feature type="active site" description="Nucleophile" evidence="4">
    <location>
        <position position="39"/>
    </location>
</feature>
<dbReference type="GO" id="GO:0016787">
    <property type="term" value="F:hydrolase activity"/>
    <property type="evidence" value="ECO:0007669"/>
    <property type="project" value="UniProtKB-UniRule"/>
</dbReference>
<keyword evidence="2 4" id="KW-0442">Lipid degradation</keyword>
<dbReference type="PANTHER" id="PTHR14226:SF25">
    <property type="entry name" value="PHOSPHOESTERASE"/>
    <property type="match status" value="1"/>
</dbReference>